<dbReference type="Pfam" id="PF03108">
    <property type="entry name" value="DBD_Tnp_Mut"/>
    <property type="match status" value="1"/>
</dbReference>
<dbReference type="EMBL" id="JAGKQM010000013">
    <property type="protein sequence ID" value="KAH0891773.1"/>
    <property type="molecule type" value="Genomic_DNA"/>
</dbReference>
<name>A0ABQ8AHS4_BRANA</name>
<organism evidence="2 3">
    <name type="scientific">Brassica napus</name>
    <name type="common">Rape</name>
    <dbReference type="NCBI Taxonomy" id="3708"/>
    <lineage>
        <taxon>Eukaryota</taxon>
        <taxon>Viridiplantae</taxon>
        <taxon>Streptophyta</taxon>
        <taxon>Embryophyta</taxon>
        <taxon>Tracheophyta</taxon>
        <taxon>Spermatophyta</taxon>
        <taxon>Magnoliopsida</taxon>
        <taxon>eudicotyledons</taxon>
        <taxon>Gunneridae</taxon>
        <taxon>Pentapetalae</taxon>
        <taxon>rosids</taxon>
        <taxon>malvids</taxon>
        <taxon>Brassicales</taxon>
        <taxon>Brassicaceae</taxon>
        <taxon>Brassiceae</taxon>
        <taxon>Brassica</taxon>
    </lineage>
</organism>
<dbReference type="InterPro" id="IPR004332">
    <property type="entry name" value="Transposase_MuDR"/>
</dbReference>
<proteinExistence type="predicted"/>
<feature type="non-terminal residue" evidence="2">
    <location>
        <position position="465"/>
    </location>
</feature>
<evidence type="ECO:0000313" key="3">
    <source>
        <dbReference type="Proteomes" id="UP000824890"/>
    </source>
</evidence>
<protein>
    <recommendedName>
        <fullName evidence="1">Transposase MuDR plant domain-containing protein</fullName>
    </recommendedName>
</protein>
<dbReference type="Proteomes" id="UP000824890">
    <property type="component" value="Unassembled WGS sequence"/>
</dbReference>
<feature type="domain" description="Transposase MuDR plant" evidence="1">
    <location>
        <begin position="323"/>
        <end position="391"/>
    </location>
</feature>
<sequence>MAFVKLVVGVWEQVGQRGWLFLEDPTERKYEIVVHENQTYVSLMDLVRTRYSVGLETAVTLTYEFPDWMKADGDISTPPVDVKEDGDFELFMSIRIDLPSTTLMARKLFARYLFQRREDYTVIGSSKGVLGTDDRDHRGNGDGNLNAHILAENTCRVGLPEGTWFWEGMLGQCFLTASQQFLTNVCIRKDVTIGNKDAFAIMGSQRWPSMEKIGDSESTTDSSPGPVDPVPTLYGGGIIRLRDGPESSPTVPNKALSIVEPQATKKASPLLEYLSKGKENVGEEAQLRERALEPPMSNPNFPGPIPDADTTDEGTEDEGEKHLFVGQVFIDRFAFKTHMSLYALANNFRFLCRRSEPCKMILVCRGGGGGGAHCNWRVSASKLRGCPQFQIKRLDEGHSCTVDERGDFKRHATSSLIGEMVSNKFGSGDLGQGQGVHEYDHYIPISYLKAWKSRELALERGIGNT</sequence>
<accession>A0ABQ8AHS4</accession>
<evidence type="ECO:0000313" key="2">
    <source>
        <dbReference type="EMBL" id="KAH0891773.1"/>
    </source>
</evidence>
<keyword evidence="3" id="KW-1185">Reference proteome</keyword>
<evidence type="ECO:0000259" key="1">
    <source>
        <dbReference type="Pfam" id="PF03108"/>
    </source>
</evidence>
<reference evidence="2 3" key="1">
    <citation type="submission" date="2021-05" db="EMBL/GenBank/DDBJ databases">
        <title>Genome Assembly of Synthetic Allotetraploid Brassica napus Reveals Homoeologous Exchanges between Subgenomes.</title>
        <authorList>
            <person name="Davis J.T."/>
        </authorList>
    </citation>
    <scope>NUCLEOTIDE SEQUENCE [LARGE SCALE GENOMIC DNA]</scope>
    <source>
        <strain evidence="3">cv. Da-Ae</strain>
        <tissue evidence="2">Seedling</tissue>
    </source>
</reference>
<comment type="caution">
    <text evidence="2">The sequence shown here is derived from an EMBL/GenBank/DDBJ whole genome shotgun (WGS) entry which is preliminary data.</text>
</comment>
<gene>
    <name evidence="2" type="ORF">HID58_054202</name>
</gene>